<feature type="compositionally biased region" description="Low complexity" evidence="9">
    <location>
        <begin position="97"/>
        <end position="118"/>
    </location>
</feature>
<dbReference type="GO" id="GO:0005524">
    <property type="term" value="F:ATP binding"/>
    <property type="evidence" value="ECO:0007669"/>
    <property type="project" value="UniProtKB-KW"/>
</dbReference>
<sequence length="321" mass="36206">MAPEMIKDAKYDTKADIWSLGCIVFELVTLKRAYTSDSLMRLMYKIVEDPAPRISKDEIADLKLWPVIDILTKMLDKSAKSRPSAAQILQDSIFSDSRTSSATSRSSTGSRGSRPGSGKEMISMTSKPDFTETVKQLDTIKAKTFARHWSQTSDKQSNISSEKTPTASIDFALPEEIDEYASHLQEAEAYSDSESDSSDDDSSSDEYDSEEDEIIKEARLTLTDQINGSLYQEEKFDRIDPSTDLASGVLTSKYERLKKQCIDTLGKVNFLNAYNFFRRIYEKKEFPEDIVSELGDIVGPLATHCMIVEELIMLEDQLRKN</sequence>
<evidence type="ECO:0000259" key="10">
    <source>
        <dbReference type="PROSITE" id="PS50011"/>
    </source>
</evidence>
<feature type="compositionally biased region" description="Acidic residues" evidence="9">
    <location>
        <begin position="189"/>
        <end position="211"/>
    </location>
</feature>
<gene>
    <name evidence="11" type="ORF">GSOID_T00005730001</name>
</gene>
<dbReference type="Pfam" id="PF00069">
    <property type="entry name" value="Pkinase"/>
    <property type="match status" value="1"/>
</dbReference>
<evidence type="ECO:0000256" key="7">
    <source>
        <dbReference type="ARBA" id="ARBA00047899"/>
    </source>
</evidence>
<dbReference type="PANTHER" id="PTHR44899">
    <property type="entry name" value="CAMK FAMILY PROTEIN KINASE"/>
    <property type="match status" value="1"/>
</dbReference>
<evidence type="ECO:0000256" key="1">
    <source>
        <dbReference type="ARBA" id="ARBA00012513"/>
    </source>
</evidence>
<keyword evidence="5" id="KW-0418">Kinase</keyword>
<dbReference type="InterPro" id="IPR011009">
    <property type="entry name" value="Kinase-like_dom_sf"/>
</dbReference>
<reference evidence="11" key="1">
    <citation type="journal article" date="2010" name="Science">
        <title>Plasticity of animal genome architecture unmasked by rapid evolution of a pelagic tunicate.</title>
        <authorList>
            <person name="Denoeud F."/>
            <person name="Henriet S."/>
            <person name="Mungpakdee S."/>
            <person name="Aury J.M."/>
            <person name="Da Silva C."/>
            <person name="Brinkmann H."/>
            <person name="Mikhaleva J."/>
            <person name="Olsen L.C."/>
            <person name="Jubin C."/>
            <person name="Canestro C."/>
            <person name="Bouquet J.M."/>
            <person name="Danks G."/>
            <person name="Poulain J."/>
            <person name="Campsteijn C."/>
            <person name="Adamski M."/>
            <person name="Cross I."/>
            <person name="Yadetie F."/>
            <person name="Muffato M."/>
            <person name="Louis A."/>
            <person name="Butcher S."/>
            <person name="Tsagkogeorga G."/>
            <person name="Konrad A."/>
            <person name="Singh S."/>
            <person name="Jensen M.F."/>
            <person name="Cong E.H."/>
            <person name="Eikeseth-Otteraa H."/>
            <person name="Noel B."/>
            <person name="Anthouard V."/>
            <person name="Porcel B.M."/>
            <person name="Kachouri-Lafond R."/>
            <person name="Nishino A."/>
            <person name="Ugolini M."/>
            <person name="Chourrout P."/>
            <person name="Nishida H."/>
            <person name="Aasland R."/>
            <person name="Huzurbazar S."/>
            <person name="Westhof E."/>
            <person name="Delsuc F."/>
            <person name="Lehrach H."/>
            <person name="Reinhardt R."/>
            <person name="Weissenbach J."/>
            <person name="Roy S.W."/>
            <person name="Artiguenave F."/>
            <person name="Postlethwait J.H."/>
            <person name="Manak J.R."/>
            <person name="Thompson E.M."/>
            <person name="Jaillon O."/>
            <person name="Du Pasquier L."/>
            <person name="Boudinot P."/>
            <person name="Liberles D.A."/>
            <person name="Volff J.N."/>
            <person name="Philippe H."/>
            <person name="Lenhard B."/>
            <person name="Roest Crollius H."/>
            <person name="Wincker P."/>
            <person name="Chourrout D."/>
        </authorList>
    </citation>
    <scope>NUCLEOTIDE SEQUENCE [LARGE SCALE GENOMIC DNA]</scope>
</reference>
<feature type="region of interest" description="Disordered" evidence="9">
    <location>
        <begin position="184"/>
        <end position="211"/>
    </location>
</feature>
<organism evidence="11">
    <name type="scientific">Oikopleura dioica</name>
    <name type="common">Tunicate</name>
    <dbReference type="NCBI Taxonomy" id="34765"/>
    <lineage>
        <taxon>Eukaryota</taxon>
        <taxon>Metazoa</taxon>
        <taxon>Chordata</taxon>
        <taxon>Tunicata</taxon>
        <taxon>Appendicularia</taxon>
        <taxon>Copelata</taxon>
        <taxon>Oikopleuridae</taxon>
        <taxon>Oikopleura</taxon>
    </lineage>
</organism>
<keyword evidence="4" id="KW-0547">Nucleotide-binding</keyword>
<dbReference type="Gene3D" id="1.10.510.10">
    <property type="entry name" value="Transferase(Phosphotransferase) domain 1"/>
    <property type="match status" value="1"/>
</dbReference>
<dbReference type="InterPro" id="IPR051131">
    <property type="entry name" value="NEK_Ser/Thr_kinase_NIMA"/>
</dbReference>
<evidence type="ECO:0000256" key="8">
    <source>
        <dbReference type="ARBA" id="ARBA00048679"/>
    </source>
</evidence>
<dbReference type="EC" id="2.7.11.1" evidence="1"/>
<dbReference type="Proteomes" id="UP000001307">
    <property type="component" value="Unassembled WGS sequence"/>
</dbReference>
<evidence type="ECO:0000256" key="3">
    <source>
        <dbReference type="ARBA" id="ARBA00022679"/>
    </source>
</evidence>
<comment type="catalytic activity">
    <reaction evidence="7">
        <text>L-threonyl-[protein] + ATP = O-phospho-L-threonyl-[protein] + ADP + H(+)</text>
        <dbReference type="Rhea" id="RHEA:46608"/>
        <dbReference type="Rhea" id="RHEA-COMP:11060"/>
        <dbReference type="Rhea" id="RHEA-COMP:11605"/>
        <dbReference type="ChEBI" id="CHEBI:15378"/>
        <dbReference type="ChEBI" id="CHEBI:30013"/>
        <dbReference type="ChEBI" id="CHEBI:30616"/>
        <dbReference type="ChEBI" id="CHEBI:61977"/>
        <dbReference type="ChEBI" id="CHEBI:456216"/>
        <dbReference type="EC" id="2.7.11.1"/>
    </reaction>
</comment>
<dbReference type="EMBL" id="FN653033">
    <property type="protein sequence ID" value="CBY08889.1"/>
    <property type="molecule type" value="Genomic_DNA"/>
</dbReference>
<dbReference type="SUPFAM" id="SSF56112">
    <property type="entry name" value="Protein kinase-like (PK-like)"/>
    <property type="match status" value="1"/>
</dbReference>
<feature type="domain" description="Protein kinase" evidence="10">
    <location>
        <begin position="1"/>
        <end position="94"/>
    </location>
</feature>
<dbReference type="InterPro" id="IPR000719">
    <property type="entry name" value="Prot_kinase_dom"/>
</dbReference>
<comment type="catalytic activity">
    <reaction evidence="8">
        <text>L-seryl-[protein] + ATP = O-phospho-L-seryl-[protein] + ADP + H(+)</text>
        <dbReference type="Rhea" id="RHEA:17989"/>
        <dbReference type="Rhea" id="RHEA-COMP:9863"/>
        <dbReference type="Rhea" id="RHEA-COMP:11604"/>
        <dbReference type="ChEBI" id="CHEBI:15378"/>
        <dbReference type="ChEBI" id="CHEBI:29999"/>
        <dbReference type="ChEBI" id="CHEBI:30616"/>
        <dbReference type="ChEBI" id="CHEBI:83421"/>
        <dbReference type="ChEBI" id="CHEBI:456216"/>
        <dbReference type="EC" id="2.7.11.1"/>
    </reaction>
</comment>
<feature type="region of interest" description="Disordered" evidence="9">
    <location>
        <begin position="97"/>
        <end position="130"/>
    </location>
</feature>
<accession>E4XAY0</accession>
<dbReference type="AlphaFoldDB" id="E4XAY0"/>
<evidence type="ECO:0000256" key="5">
    <source>
        <dbReference type="ARBA" id="ARBA00022777"/>
    </source>
</evidence>
<dbReference type="InParanoid" id="E4XAY0"/>
<dbReference type="GO" id="GO:0004674">
    <property type="term" value="F:protein serine/threonine kinase activity"/>
    <property type="evidence" value="ECO:0007669"/>
    <property type="project" value="UniProtKB-KW"/>
</dbReference>
<dbReference type="PANTHER" id="PTHR44899:SF3">
    <property type="entry name" value="SERINE_THREONINE-PROTEIN KINASE NEK1"/>
    <property type="match status" value="1"/>
</dbReference>
<evidence type="ECO:0000256" key="6">
    <source>
        <dbReference type="ARBA" id="ARBA00022840"/>
    </source>
</evidence>
<name>E4XAY0_OIKDI</name>
<keyword evidence="6" id="KW-0067">ATP-binding</keyword>
<evidence type="ECO:0000313" key="11">
    <source>
        <dbReference type="EMBL" id="CBY08889.1"/>
    </source>
</evidence>
<dbReference type="OrthoDB" id="266718at2759"/>
<evidence type="ECO:0000256" key="4">
    <source>
        <dbReference type="ARBA" id="ARBA00022741"/>
    </source>
</evidence>
<keyword evidence="3" id="KW-0808">Transferase</keyword>
<evidence type="ECO:0000313" key="12">
    <source>
        <dbReference type="Proteomes" id="UP000001307"/>
    </source>
</evidence>
<evidence type="ECO:0000256" key="2">
    <source>
        <dbReference type="ARBA" id="ARBA00022527"/>
    </source>
</evidence>
<dbReference type="PROSITE" id="PS50011">
    <property type="entry name" value="PROTEIN_KINASE_DOM"/>
    <property type="match status" value="1"/>
</dbReference>
<evidence type="ECO:0000256" key="9">
    <source>
        <dbReference type="SAM" id="MobiDB-lite"/>
    </source>
</evidence>
<keyword evidence="12" id="KW-1185">Reference proteome</keyword>
<proteinExistence type="predicted"/>
<keyword evidence="2" id="KW-0723">Serine/threonine-protein kinase</keyword>
<protein>
    <recommendedName>
        <fullName evidence="1">non-specific serine/threonine protein kinase</fullName>
        <ecNumber evidence="1">2.7.11.1</ecNumber>
    </recommendedName>
</protein>